<dbReference type="PANTHER" id="PTHR44688">
    <property type="entry name" value="DNA-BINDING TRANSCRIPTIONAL ACTIVATOR DEVR_DOSR"/>
    <property type="match status" value="1"/>
</dbReference>
<dbReference type="GO" id="GO:0003677">
    <property type="term" value="F:DNA binding"/>
    <property type="evidence" value="ECO:0007669"/>
    <property type="project" value="UniProtKB-KW"/>
</dbReference>
<feature type="domain" description="HTH luxR-type" evidence="4">
    <location>
        <begin position="198"/>
        <end position="255"/>
    </location>
</feature>
<keyword evidence="2" id="KW-0238">DNA-binding</keyword>
<dbReference type="PRINTS" id="PR00038">
    <property type="entry name" value="HTHLUXR"/>
</dbReference>
<keyword evidence="3" id="KW-0804">Transcription</keyword>
<evidence type="ECO:0000313" key="6">
    <source>
        <dbReference type="Proteomes" id="UP000285324"/>
    </source>
</evidence>
<comment type="caution">
    <text evidence="5">The sequence shown here is derived from an EMBL/GenBank/DDBJ whole genome shotgun (WGS) entry which is preliminary data.</text>
</comment>
<dbReference type="InterPro" id="IPR000792">
    <property type="entry name" value="Tscrpt_reg_LuxR_C"/>
</dbReference>
<name>A0A424WE31_ALCXX</name>
<evidence type="ECO:0000256" key="2">
    <source>
        <dbReference type="ARBA" id="ARBA00023125"/>
    </source>
</evidence>
<reference evidence="5 6" key="1">
    <citation type="submission" date="2018-08" db="EMBL/GenBank/DDBJ databases">
        <title>Achromobacter xylosoxidans Genome sequencing and assembly.</title>
        <authorList>
            <person name="Wang R."/>
            <person name="Rensing C."/>
            <person name="Li Y."/>
        </authorList>
    </citation>
    <scope>NUCLEOTIDE SEQUENCE [LARGE SCALE GENOMIC DNA]</scope>
    <source>
        <strain evidence="5 6">GD003A</strain>
    </source>
</reference>
<protein>
    <submittedName>
        <fullName evidence="5">Helix-turn-helix transcriptional regulator</fullName>
    </submittedName>
</protein>
<organism evidence="5 6">
    <name type="scientific">Alcaligenes xylosoxydans xylosoxydans</name>
    <name type="common">Achromobacter xylosoxidans</name>
    <dbReference type="NCBI Taxonomy" id="85698"/>
    <lineage>
        <taxon>Bacteria</taxon>
        <taxon>Pseudomonadati</taxon>
        <taxon>Pseudomonadota</taxon>
        <taxon>Betaproteobacteria</taxon>
        <taxon>Burkholderiales</taxon>
        <taxon>Alcaligenaceae</taxon>
        <taxon>Achromobacter</taxon>
    </lineage>
</organism>
<dbReference type="InterPro" id="IPR036388">
    <property type="entry name" value="WH-like_DNA-bd_sf"/>
</dbReference>
<dbReference type="InterPro" id="IPR016032">
    <property type="entry name" value="Sig_transdc_resp-reg_C-effctor"/>
</dbReference>
<evidence type="ECO:0000313" key="5">
    <source>
        <dbReference type="EMBL" id="RPJ91503.1"/>
    </source>
</evidence>
<dbReference type="OrthoDB" id="7009766at2"/>
<evidence type="ECO:0000256" key="1">
    <source>
        <dbReference type="ARBA" id="ARBA00023015"/>
    </source>
</evidence>
<dbReference type="SUPFAM" id="SSF46894">
    <property type="entry name" value="C-terminal effector domain of the bipartite response regulators"/>
    <property type="match status" value="1"/>
</dbReference>
<dbReference type="RefSeq" id="WP_059373695.1">
    <property type="nucleotide sequence ID" value="NZ_CP061008.1"/>
</dbReference>
<accession>A0A424WE31</accession>
<proteinExistence type="predicted"/>
<dbReference type="SMART" id="SM00421">
    <property type="entry name" value="HTH_LUXR"/>
    <property type="match status" value="1"/>
</dbReference>
<dbReference type="PANTHER" id="PTHR44688:SF16">
    <property type="entry name" value="DNA-BINDING TRANSCRIPTIONAL ACTIVATOR DEVR_DOSR"/>
    <property type="match status" value="1"/>
</dbReference>
<evidence type="ECO:0000259" key="4">
    <source>
        <dbReference type="SMART" id="SM00421"/>
    </source>
</evidence>
<sequence>MKLLPLPPRPLPSGQALSIALMNAIGAENFAAGVLDALGTTLPASHCTVFALRSSGRVEAVSSASAIGEVATLTAIEYLRLGFDKQDSNMVWLSRRKPAKARQLWIGHQFAKEVADAHYRRVCYDDPGIRERMSLLAVFPDGYRVAVSLHRNFSYPDYGSKDFERMSQHASLIAAAVMRHVQVTRRAPADQPLQVQLMTKLSGRERQLITHVLDGLTTKEAAREMGVSETTALTYRYRAFQHLGVRNHRELMVLLGASVPRRGRPTR</sequence>
<dbReference type="Pfam" id="PF00196">
    <property type="entry name" value="GerE"/>
    <property type="match status" value="1"/>
</dbReference>
<gene>
    <name evidence="5" type="ORF">DY367_12200</name>
</gene>
<evidence type="ECO:0000256" key="3">
    <source>
        <dbReference type="ARBA" id="ARBA00023163"/>
    </source>
</evidence>
<dbReference type="GO" id="GO:0006355">
    <property type="term" value="P:regulation of DNA-templated transcription"/>
    <property type="evidence" value="ECO:0007669"/>
    <property type="project" value="InterPro"/>
</dbReference>
<keyword evidence="1" id="KW-0805">Transcription regulation</keyword>
<dbReference type="AlphaFoldDB" id="A0A424WE31"/>
<dbReference type="Proteomes" id="UP000285324">
    <property type="component" value="Unassembled WGS sequence"/>
</dbReference>
<dbReference type="EMBL" id="QVXO01000015">
    <property type="protein sequence ID" value="RPJ91503.1"/>
    <property type="molecule type" value="Genomic_DNA"/>
</dbReference>
<dbReference type="Gene3D" id="1.10.10.10">
    <property type="entry name" value="Winged helix-like DNA-binding domain superfamily/Winged helix DNA-binding domain"/>
    <property type="match status" value="1"/>
</dbReference>